<accession>A0AAE1NYU7</accession>
<feature type="compositionally biased region" description="Basic and acidic residues" evidence="1">
    <location>
        <begin position="95"/>
        <end position="114"/>
    </location>
</feature>
<keyword evidence="3" id="KW-1185">Reference proteome</keyword>
<evidence type="ECO:0000256" key="1">
    <source>
        <dbReference type="SAM" id="MobiDB-lite"/>
    </source>
</evidence>
<feature type="region of interest" description="Disordered" evidence="1">
    <location>
        <begin position="63"/>
        <end position="119"/>
    </location>
</feature>
<dbReference type="AlphaFoldDB" id="A0AAE1NYU7"/>
<organism evidence="2 3">
    <name type="scientific">Petrolisthes manimaculis</name>
    <dbReference type="NCBI Taxonomy" id="1843537"/>
    <lineage>
        <taxon>Eukaryota</taxon>
        <taxon>Metazoa</taxon>
        <taxon>Ecdysozoa</taxon>
        <taxon>Arthropoda</taxon>
        <taxon>Crustacea</taxon>
        <taxon>Multicrustacea</taxon>
        <taxon>Malacostraca</taxon>
        <taxon>Eumalacostraca</taxon>
        <taxon>Eucarida</taxon>
        <taxon>Decapoda</taxon>
        <taxon>Pleocyemata</taxon>
        <taxon>Anomura</taxon>
        <taxon>Galatheoidea</taxon>
        <taxon>Porcellanidae</taxon>
        <taxon>Petrolisthes</taxon>
    </lineage>
</organism>
<reference evidence="2" key="1">
    <citation type="submission" date="2023-11" db="EMBL/GenBank/DDBJ databases">
        <title>Genome assemblies of two species of porcelain crab, Petrolisthes cinctipes and Petrolisthes manimaculis (Anomura: Porcellanidae).</title>
        <authorList>
            <person name="Angst P."/>
        </authorList>
    </citation>
    <scope>NUCLEOTIDE SEQUENCE</scope>
    <source>
        <strain evidence="2">PB745_02</strain>
        <tissue evidence="2">Gill</tissue>
    </source>
</reference>
<sequence>MTKKRQNRTHIVPLVLNALFLRMRETELEEAGEKYEMHLVEDEQDRISLSHDRKQAREKILTDEVRMSKRAKRSQEEKGPPELLGDTSNTHNIVTRRDASRIQKREEEASDIQRVRKRRGPEMDEILGCVVELVR</sequence>
<dbReference type="EMBL" id="JAWZYT010003349">
    <property type="protein sequence ID" value="KAK4298899.1"/>
    <property type="molecule type" value="Genomic_DNA"/>
</dbReference>
<protein>
    <submittedName>
        <fullName evidence="2">Uncharacterized protein</fullName>
    </submittedName>
</protein>
<dbReference type="Proteomes" id="UP001292094">
    <property type="component" value="Unassembled WGS sequence"/>
</dbReference>
<name>A0AAE1NYU7_9EUCA</name>
<feature type="compositionally biased region" description="Basic and acidic residues" evidence="1">
    <location>
        <begin position="63"/>
        <end position="80"/>
    </location>
</feature>
<evidence type="ECO:0000313" key="3">
    <source>
        <dbReference type="Proteomes" id="UP001292094"/>
    </source>
</evidence>
<evidence type="ECO:0000313" key="2">
    <source>
        <dbReference type="EMBL" id="KAK4298899.1"/>
    </source>
</evidence>
<gene>
    <name evidence="2" type="ORF">Pmani_028801</name>
</gene>
<proteinExistence type="predicted"/>
<comment type="caution">
    <text evidence="2">The sequence shown here is derived from an EMBL/GenBank/DDBJ whole genome shotgun (WGS) entry which is preliminary data.</text>
</comment>